<proteinExistence type="predicted"/>
<reference evidence="1" key="1">
    <citation type="journal article" date="2012" name="PLoS ONE">
        <title>Gene sets for utilization of primary and secondary nutrition supplies in the distal gut of endangered iberian lynx.</title>
        <authorList>
            <person name="Alcaide M."/>
            <person name="Messina E."/>
            <person name="Richter M."/>
            <person name="Bargiela R."/>
            <person name="Peplies J."/>
            <person name="Huws S.A."/>
            <person name="Newbold C.J."/>
            <person name="Golyshin P.N."/>
            <person name="Simon M.A."/>
            <person name="Lopez G."/>
            <person name="Yakimov M.M."/>
            <person name="Ferrer M."/>
        </authorList>
    </citation>
    <scope>NUCLEOTIDE SEQUENCE</scope>
</reference>
<comment type="caution">
    <text evidence="1">The sequence shown here is derived from an EMBL/GenBank/DDBJ whole genome shotgun (WGS) entry which is preliminary data.</text>
</comment>
<accession>J9F4E4</accession>
<organism evidence="1">
    <name type="scientific">gut metagenome</name>
    <dbReference type="NCBI Taxonomy" id="749906"/>
    <lineage>
        <taxon>unclassified sequences</taxon>
        <taxon>metagenomes</taxon>
        <taxon>organismal metagenomes</taxon>
    </lineage>
</organism>
<gene>
    <name evidence="1" type="ORF">EVA_22119</name>
</gene>
<dbReference type="AlphaFoldDB" id="J9F4E4"/>
<dbReference type="EMBL" id="AMCI01009265">
    <property type="protein sequence ID" value="EJW89771.1"/>
    <property type="molecule type" value="Genomic_DNA"/>
</dbReference>
<sequence>MVEVVTFTGTFANTSKHGITTVLLSDVVDKFHHVNGLAHTGTAEQTDFTTFSKRANKVNNLNTSFKKVNRRRKFVELRGGTVNRTSFFRTNFTAVVNRTTKNVHNTAEGLGTNRYGDAATSSLDLHTTLQAFRRAHGNGTNHAVAQLLLYFEGQAGFGQGVAFIRFKDESFVNTRHGVAGELNVHHGADDLNDLSDTHGFSSVIDTFFD</sequence>
<protein>
    <submittedName>
        <fullName evidence="1">Uncharacterized protein</fullName>
    </submittedName>
</protein>
<name>J9F4E4_9ZZZZ</name>
<evidence type="ECO:0000313" key="1">
    <source>
        <dbReference type="EMBL" id="EJW89771.1"/>
    </source>
</evidence>